<name>A0ABR1B1A0_POLSC</name>
<dbReference type="EMBL" id="JAWJWF010000004">
    <property type="protein sequence ID" value="KAK6633293.1"/>
    <property type="molecule type" value="Genomic_DNA"/>
</dbReference>
<accession>A0ABR1B1A0</accession>
<feature type="region of interest" description="Disordered" evidence="1">
    <location>
        <begin position="1"/>
        <end position="29"/>
    </location>
</feature>
<reference evidence="2 3" key="1">
    <citation type="submission" date="2023-09" db="EMBL/GenBank/DDBJ databases">
        <title>Genomes of two closely related lineages of the louse Polyplax serrata with different host specificities.</title>
        <authorList>
            <person name="Martinu J."/>
            <person name="Tarabai H."/>
            <person name="Stefka J."/>
            <person name="Hypsa V."/>
        </authorList>
    </citation>
    <scope>NUCLEOTIDE SEQUENCE [LARGE SCALE GENOMIC DNA]</scope>
    <source>
        <strain evidence="2">98ZLc_SE</strain>
    </source>
</reference>
<feature type="compositionally biased region" description="Basic and acidic residues" evidence="1">
    <location>
        <begin position="7"/>
        <end position="21"/>
    </location>
</feature>
<gene>
    <name evidence="2" type="ORF">RUM44_003894</name>
</gene>
<evidence type="ECO:0000256" key="1">
    <source>
        <dbReference type="SAM" id="MobiDB-lite"/>
    </source>
</evidence>
<evidence type="ECO:0000313" key="3">
    <source>
        <dbReference type="Proteomes" id="UP001359485"/>
    </source>
</evidence>
<proteinExistence type="predicted"/>
<organism evidence="2 3">
    <name type="scientific">Polyplax serrata</name>
    <name type="common">Common mouse louse</name>
    <dbReference type="NCBI Taxonomy" id="468196"/>
    <lineage>
        <taxon>Eukaryota</taxon>
        <taxon>Metazoa</taxon>
        <taxon>Ecdysozoa</taxon>
        <taxon>Arthropoda</taxon>
        <taxon>Hexapoda</taxon>
        <taxon>Insecta</taxon>
        <taxon>Pterygota</taxon>
        <taxon>Neoptera</taxon>
        <taxon>Paraneoptera</taxon>
        <taxon>Psocodea</taxon>
        <taxon>Troctomorpha</taxon>
        <taxon>Phthiraptera</taxon>
        <taxon>Anoplura</taxon>
        <taxon>Polyplacidae</taxon>
        <taxon>Polyplax</taxon>
    </lineage>
</organism>
<comment type="caution">
    <text evidence="2">The sequence shown here is derived from an EMBL/GenBank/DDBJ whole genome shotgun (WGS) entry which is preliminary data.</text>
</comment>
<sequence length="134" mass="15541">MSFRGVRQMEETHTERERNEDICSNGSKRQQKNICLIKSRRTAGEASREVIRLYFNRPFYRGRRSSGNSTEYLYEIDFHNYSRLQLRPPAGSERIRASRAAYSSHSRQRCHGKEELVQGKAAAAAGEEEKKKTV</sequence>
<evidence type="ECO:0000313" key="2">
    <source>
        <dbReference type="EMBL" id="KAK6633293.1"/>
    </source>
</evidence>
<dbReference type="Proteomes" id="UP001359485">
    <property type="component" value="Unassembled WGS sequence"/>
</dbReference>
<keyword evidence="3" id="KW-1185">Reference proteome</keyword>
<feature type="region of interest" description="Disordered" evidence="1">
    <location>
        <begin position="100"/>
        <end position="134"/>
    </location>
</feature>
<protein>
    <submittedName>
        <fullName evidence="2">Uncharacterized protein</fullName>
    </submittedName>
</protein>